<evidence type="ECO:0000256" key="11">
    <source>
        <dbReference type="SAM" id="MobiDB-lite"/>
    </source>
</evidence>
<feature type="compositionally biased region" description="Basic residues" evidence="11">
    <location>
        <begin position="134"/>
        <end position="151"/>
    </location>
</feature>
<dbReference type="GO" id="GO:0016020">
    <property type="term" value="C:membrane"/>
    <property type="evidence" value="ECO:0007669"/>
    <property type="project" value="UniProtKB-SubCell"/>
</dbReference>
<evidence type="ECO:0000256" key="3">
    <source>
        <dbReference type="ARBA" id="ARBA00008783"/>
    </source>
</evidence>
<dbReference type="PANTHER" id="PTHR28388">
    <property type="entry name" value="TRANSMEMBRANE PROTEIN 237"/>
    <property type="match status" value="1"/>
</dbReference>
<keyword evidence="14" id="KW-1185">Reference proteome</keyword>
<keyword evidence="6 12" id="KW-1133">Transmembrane helix</keyword>
<feature type="region of interest" description="Disordered" evidence="11">
    <location>
        <begin position="196"/>
        <end position="254"/>
    </location>
</feature>
<dbReference type="PANTHER" id="PTHR28388:SF1">
    <property type="entry name" value="TRANSMEMBRANE PROTEIN 237"/>
    <property type="match status" value="1"/>
</dbReference>
<dbReference type="GO" id="GO:0060271">
    <property type="term" value="P:cilium assembly"/>
    <property type="evidence" value="ECO:0007669"/>
    <property type="project" value="TreeGrafter"/>
</dbReference>
<dbReference type="EMBL" id="OV170232">
    <property type="protein sequence ID" value="CAH0717455.1"/>
    <property type="molecule type" value="Genomic_DNA"/>
</dbReference>
<evidence type="ECO:0000256" key="9">
    <source>
        <dbReference type="ARBA" id="ARBA00023273"/>
    </source>
</evidence>
<feature type="transmembrane region" description="Helical" evidence="12">
    <location>
        <begin position="386"/>
        <end position="408"/>
    </location>
</feature>
<evidence type="ECO:0000256" key="6">
    <source>
        <dbReference type="ARBA" id="ARBA00022989"/>
    </source>
</evidence>
<dbReference type="InterPro" id="IPR029409">
    <property type="entry name" value="TMEM237"/>
</dbReference>
<gene>
    <name evidence="13" type="ORF">BINO364_LOCUS4058</name>
</gene>
<keyword evidence="7" id="KW-0969">Cilium</keyword>
<evidence type="ECO:0000256" key="8">
    <source>
        <dbReference type="ARBA" id="ARBA00023136"/>
    </source>
</evidence>
<evidence type="ECO:0000256" key="5">
    <source>
        <dbReference type="ARBA" id="ARBA00022794"/>
    </source>
</evidence>
<accession>A0A8J9UZU3</accession>
<comment type="subcellular location">
    <subcellularLocation>
        <location evidence="1">Cell projection</location>
        <location evidence="1">Cilium</location>
    </subcellularLocation>
    <subcellularLocation>
        <location evidence="2">Membrane</location>
        <topology evidence="2">Multi-pass membrane protein</topology>
    </subcellularLocation>
</comment>
<feature type="compositionally biased region" description="Basic and acidic residues" evidence="11">
    <location>
        <begin position="1"/>
        <end position="15"/>
    </location>
</feature>
<comment type="function">
    <text evidence="10">Component of the transition zone in primary cilia. Required for ciliogenesis.</text>
</comment>
<feature type="compositionally biased region" description="Basic and acidic residues" evidence="11">
    <location>
        <begin position="59"/>
        <end position="74"/>
    </location>
</feature>
<evidence type="ECO:0008006" key="15">
    <source>
        <dbReference type="Google" id="ProtNLM"/>
    </source>
</evidence>
<protein>
    <recommendedName>
        <fullName evidence="15">Transmembrane protein 237</fullName>
    </recommendedName>
</protein>
<dbReference type="Pfam" id="PF15383">
    <property type="entry name" value="TMEM237"/>
    <property type="match status" value="1"/>
</dbReference>
<keyword evidence="5" id="KW-0970">Cilium biogenesis/degradation</keyword>
<evidence type="ECO:0000313" key="14">
    <source>
        <dbReference type="Proteomes" id="UP000838878"/>
    </source>
</evidence>
<dbReference type="Proteomes" id="UP000838878">
    <property type="component" value="Chromosome 12"/>
</dbReference>
<evidence type="ECO:0000256" key="10">
    <source>
        <dbReference type="ARBA" id="ARBA00025631"/>
    </source>
</evidence>
<feature type="transmembrane region" description="Helical" evidence="12">
    <location>
        <begin position="355"/>
        <end position="374"/>
    </location>
</feature>
<feature type="transmembrane region" description="Helical" evidence="12">
    <location>
        <begin position="429"/>
        <end position="448"/>
    </location>
</feature>
<keyword evidence="9" id="KW-0966">Cell projection</keyword>
<feature type="region of interest" description="Disordered" evidence="11">
    <location>
        <begin position="1"/>
        <end position="81"/>
    </location>
</feature>
<evidence type="ECO:0000313" key="13">
    <source>
        <dbReference type="EMBL" id="CAH0717455.1"/>
    </source>
</evidence>
<feature type="transmembrane region" description="Helical" evidence="12">
    <location>
        <begin position="482"/>
        <end position="499"/>
    </location>
</feature>
<sequence length="524" mass="59497">MKPGRSGETKEEIVEVHTAGRSPSPKQKSKERSRSRSGSRKLSNGHVHQENPEITTEEPSEKSKTRENWTKAEQESIDAEIPIHDQIKKGILGFVEKEIKKSDKNPSFVFYSHDPNGLDEKFMKTLSRPSSGHKEKRSPSNRKKKRHLSKHRDRDLHDFEVPGSSLIALEKVDDYLKEYNKEEVVTLSGELEIEANDVENNNGTTKEVRHKPRKTRRKVREERQDSNANGRDVSPKVFKTASRPKATTKAARPTDLTSMLESLESKVPYHDQYIDNPFSSPSPVTSPNDERLDPFKRRQEKIYLQGGGTFRAVSRDRILESQQSRDGDKYLRLGDLTPLDIALTIQKAWRNAAPACHGILGGLALMHLLLISYSDSLDAGHLSFHAVVTMPYVACYYFFCVLCLLSVLDRLDVTSIDLTRGLQPWFQPIVLVILYTACLLVCVAARMYDELMVYQYAPLVTNITANVTTPTIPTFYHTWTHFSIWRAVLSLLGLAYFVISNPPDLVHMNLSKLLQFKHSLQSIG</sequence>
<keyword evidence="8 12" id="KW-0472">Membrane</keyword>
<evidence type="ECO:0000256" key="4">
    <source>
        <dbReference type="ARBA" id="ARBA00022692"/>
    </source>
</evidence>
<evidence type="ECO:0000256" key="2">
    <source>
        <dbReference type="ARBA" id="ARBA00004141"/>
    </source>
</evidence>
<feature type="non-terminal residue" evidence="13">
    <location>
        <position position="524"/>
    </location>
</feature>
<reference evidence="13" key="1">
    <citation type="submission" date="2021-12" db="EMBL/GenBank/DDBJ databases">
        <authorList>
            <person name="Martin H S."/>
        </authorList>
    </citation>
    <scope>NUCLEOTIDE SEQUENCE</scope>
</reference>
<proteinExistence type="inferred from homology"/>
<name>A0A8J9UZU3_9NEOP</name>
<dbReference type="AlphaFoldDB" id="A0A8J9UZU3"/>
<comment type="similarity">
    <text evidence="3">Belongs to the TMEM237 family.</text>
</comment>
<feature type="compositionally biased region" description="Basic residues" evidence="11">
    <location>
        <begin position="208"/>
        <end position="218"/>
    </location>
</feature>
<evidence type="ECO:0000256" key="7">
    <source>
        <dbReference type="ARBA" id="ARBA00023069"/>
    </source>
</evidence>
<dbReference type="OrthoDB" id="550113at2759"/>
<keyword evidence="4 12" id="KW-0812">Transmembrane</keyword>
<dbReference type="GO" id="GO:0035869">
    <property type="term" value="C:ciliary transition zone"/>
    <property type="evidence" value="ECO:0007669"/>
    <property type="project" value="TreeGrafter"/>
</dbReference>
<evidence type="ECO:0000256" key="1">
    <source>
        <dbReference type="ARBA" id="ARBA00004138"/>
    </source>
</evidence>
<organism evidence="13 14">
    <name type="scientific">Brenthis ino</name>
    <name type="common">lesser marbled fritillary</name>
    <dbReference type="NCBI Taxonomy" id="405034"/>
    <lineage>
        <taxon>Eukaryota</taxon>
        <taxon>Metazoa</taxon>
        <taxon>Ecdysozoa</taxon>
        <taxon>Arthropoda</taxon>
        <taxon>Hexapoda</taxon>
        <taxon>Insecta</taxon>
        <taxon>Pterygota</taxon>
        <taxon>Neoptera</taxon>
        <taxon>Endopterygota</taxon>
        <taxon>Lepidoptera</taxon>
        <taxon>Glossata</taxon>
        <taxon>Ditrysia</taxon>
        <taxon>Papilionoidea</taxon>
        <taxon>Nymphalidae</taxon>
        <taxon>Heliconiinae</taxon>
        <taxon>Argynnini</taxon>
        <taxon>Brenthis</taxon>
    </lineage>
</organism>
<feature type="region of interest" description="Disordered" evidence="11">
    <location>
        <begin position="113"/>
        <end position="157"/>
    </location>
</feature>
<evidence type="ECO:0000256" key="12">
    <source>
        <dbReference type="SAM" id="Phobius"/>
    </source>
</evidence>